<name>A0A6G0VWS5_APHCR</name>
<dbReference type="OrthoDB" id="10263264at2759"/>
<evidence type="ECO:0000313" key="2">
    <source>
        <dbReference type="Proteomes" id="UP000478052"/>
    </source>
</evidence>
<dbReference type="EMBL" id="VUJU01011821">
    <property type="protein sequence ID" value="KAF0709833.1"/>
    <property type="molecule type" value="Genomic_DNA"/>
</dbReference>
<evidence type="ECO:0000313" key="1">
    <source>
        <dbReference type="EMBL" id="KAF0709833.1"/>
    </source>
</evidence>
<protein>
    <submittedName>
        <fullName evidence="1">Uncharacterized protein</fullName>
    </submittedName>
</protein>
<accession>A0A6G0VWS5</accession>
<organism evidence="1 2">
    <name type="scientific">Aphis craccivora</name>
    <name type="common">Cowpea aphid</name>
    <dbReference type="NCBI Taxonomy" id="307492"/>
    <lineage>
        <taxon>Eukaryota</taxon>
        <taxon>Metazoa</taxon>
        <taxon>Ecdysozoa</taxon>
        <taxon>Arthropoda</taxon>
        <taxon>Hexapoda</taxon>
        <taxon>Insecta</taxon>
        <taxon>Pterygota</taxon>
        <taxon>Neoptera</taxon>
        <taxon>Paraneoptera</taxon>
        <taxon>Hemiptera</taxon>
        <taxon>Sternorrhyncha</taxon>
        <taxon>Aphidomorpha</taxon>
        <taxon>Aphidoidea</taxon>
        <taxon>Aphididae</taxon>
        <taxon>Aphidini</taxon>
        <taxon>Aphis</taxon>
        <taxon>Aphis</taxon>
    </lineage>
</organism>
<keyword evidence="2" id="KW-1185">Reference proteome</keyword>
<proteinExistence type="predicted"/>
<gene>
    <name evidence="1" type="ORF">FWK35_00032595</name>
</gene>
<reference evidence="1 2" key="1">
    <citation type="submission" date="2019-08" db="EMBL/GenBank/DDBJ databases">
        <title>Whole genome of Aphis craccivora.</title>
        <authorList>
            <person name="Voronova N.V."/>
            <person name="Shulinski R.S."/>
            <person name="Bandarenka Y.V."/>
            <person name="Zhorov D.G."/>
            <person name="Warner D."/>
        </authorList>
    </citation>
    <scope>NUCLEOTIDE SEQUENCE [LARGE SCALE GENOMIC DNA]</scope>
    <source>
        <strain evidence="1">180601</strain>
        <tissue evidence="1">Whole Body</tissue>
    </source>
</reference>
<dbReference type="Proteomes" id="UP000478052">
    <property type="component" value="Unassembled WGS sequence"/>
</dbReference>
<comment type="caution">
    <text evidence="1">The sequence shown here is derived from an EMBL/GenBank/DDBJ whole genome shotgun (WGS) entry which is preliminary data.</text>
</comment>
<dbReference type="AlphaFoldDB" id="A0A6G0VWS5"/>
<sequence>MANNDIILRSSLQNQQQQQQRQMISFMGHIQNRPQILYQPLQYPRQSMHKARAGLPQVKPKIQRGTYGKHISNSIPANNMINNNIQYIAADNYQPSGTRTIVSHQLTPKEQLSIVAKDALVLGTTASRNNACIPCIETVAQIKFKKIPFYEVIKPTLA</sequence>